<evidence type="ECO:0000313" key="3">
    <source>
        <dbReference type="Proteomes" id="UP000244924"/>
    </source>
</evidence>
<protein>
    <recommendedName>
        <fullName evidence="4">Blue (type 1) copper domain-containing protein</fullName>
    </recommendedName>
</protein>
<evidence type="ECO:0000313" key="2">
    <source>
        <dbReference type="EMBL" id="SPH18337.1"/>
    </source>
</evidence>
<dbReference type="InterPro" id="IPR008972">
    <property type="entry name" value="Cupredoxin"/>
</dbReference>
<keyword evidence="1" id="KW-0732">Signal</keyword>
<dbReference type="SUPFAM" id="SSF49503">
    <property type="entry name" value="Cupredoxins"/>
    <property type="match status" value="1"/>
</dbReference>
<name>A0A2R8B6V3_9RHOB</name>
<accession>A0A2R8B6V3</accession>
<feature type="chain" id="PRO_5015302574" description="Blue (type 1) copper domain-containing protein" evidence="1">
    <location>
        <begin position="28"/>
        <end position="171"/>
    </location>
</feature>
<dbReference type="EMBL" id="OMOQ01000001">
    <property type="protein sequence ID" value="SPH18337.1"/>
    <property type="molecule type" value="Genomic_DNA"/>
</dbReference>
<reference evidence="2 3" key="1">
    <citation type="submission" date="2018-03" db="EMBL/GenBank/DDBJ databases">
        <authorList>
            <person name="Keele B.F."/>
        </authorList>
    </citation>
    <scope>NUCLEOTIDE SEQUENCE [LARGE SCALE GENOMIC DNA]</scope>
    <source>
        <strain evidence="2 3">CECT 8626</strain>
    </source>
</reference>
<evidence type="ECO:0008006" key="4">
    <source>
        <dbReference type="Google" id="ProtNLM"/>
    </source>
</evidence>
<dbReference type="Proteomes" id="UP000244924">
    <property type="component" value="Unassembled WGS sequence"/>
</dbReference>
<organism evidence="2 3">
    <name type="scientific">Albidovulum aquaemixtae</name>
    <dbReference type="NCBI Taxonomy" id="1542388"/>
    <lineage>
        <taxon>Bacteria</taxon>
        <taxon>Pseudomonadati</taxon>
        <taxon>Pseudomonadota</taxon>
        <taxon>Alphaproteobacteria</taxon>
        <taxon>Rhodobacterales</taxon>
        <taxon>Paracoccaceae</taxon>
        <taxon>Albidovulum</taxon>
    </lineage>
</organism>
<proteinExistence type="predicted"/>
<gene>
    <name evidence="2" type="ORF">DEA8626_01874</name>
</gene>
<dbReference type="Gene3D" id="2.60.40.420">
    <property type="entry name" value="Cupredoxins - blue copper proteins"/>
    <property type="match status" value="1"/>
</dbReference>
<feature type="signal peptide" evidence="1">
    <location>
        <begin position="1"/>
        <end position="27"/>
    </location>
</feature>
<keyword evidence="3" id="KW-1185">Reference proteome</keyword>
<sequence length="171" mass="18402">MMQITRRRAVGLAALSLPFLRFRPARAASATVKVSLWDKGGSSMDMLGKLPRMGMAMPGMADMGRMATMGITATPDSVAAGDVTFEVTNDSEVMIHEMVVSPVRDAKTPMAYDPGVMKIDEDAAGHLGEVAELDYGKAGALRLPMNPGRHILYGNIPGHYVLGMWAFFTVI</sequence>
<dbReference type="AlphaFoldDB" id="A0A2R8B6V3"/>
<evidence type="ECO:0000256" key="1">
    <source>
        <dbReference type="SAM" id="SignalP"/>
    </source>
</evidence>